<dbReference type="OrthoDB" id="5424058at2759"/>
<dbReference type="Pfam" id="PF20231">
    <property type="entry name" value="DUF6589"/>
    <property type="match status" value="1"/>
</dbReference>
<gene>
    <name evidence="2" type="ORF">SCHPADRAFT_862359</name>
</gene>
<sequence length="601" mass="68256">MVRSILDGVRASEASLGDVLLELLRTKDPHESSWVSRTLGTHGKDILHEIKRRQPEVVQSWIDDDLQKQYEKEGRKLAARLRQNKEKSISACLEEFNLASIMSDVQKCAPGLWKVLTSIGTSNSAEGASQRRDRDLIYTTIACMLGQARSERSNDFQIAMCFWLLASGASRSQFEVLHHAGISSSYTTVLRELKTLADEKLSQIRATVRESAFLIVWDNLNIAFRVSEERTDSKDHFDNGTTATLFVLFGVALGELVDTLKPARPYRTRTFILNGEDVRPTAEQIRNLEAAHRWHIIDILFDMYPDLRKRLGKDHETPSVLNIPVHKSTQFPLPAMKLDESSIDGTISVLERILLDVLQMDEELIRKHGTIICAGDQLTVSLLDKVSAARRGDEDLVSNFARYTEGQLGLFHVKMASTRMIANEFWGTSGSPWSLWRIHSLLHRKLHTTPSWKAKKLAPFPPIWELTLSIVVVANIVDGFRIYCPTDDLSTWVNNVSSYKDIEDVAKQVQSNLTSRRRVDNLRNKAQGDRDVPLENIILFNHEALTLREFRYTIRRGDIGSVVGVLAFWMIEFRGTGSMPKYAEAILDCLLRLREMGDKQR</sequence>
<feature type="non-terminal residue" evidence="2">
    <location>
        <position position="601"/>
    </location>
</feature>
<proteinExistence type="predicted"/>
<name>A0A0H2R7P3_9AGAM</name>
<evidence type="ECO:0000259" key="1">
    <source>
        <dbReference type="Pfam" id="PF20231"/>
    </source>
</evidence>
<keyword evidence="3" id="KW-1185">Reference proteome</keyword>
<organism evidence="2 3">
    <name type="scientific">Schizopora paradoxa</name>
    <dbReference type="NCBI Taxonomy" id="27342"/>
    <lineage>
        <taxon>Eukaryota</taxon>
        <taxon>Fungi</taxon>
        <taxon>Dikarya</taxon>
        <taxon>Basidiomycota</taxon>
        <taxon>Agaricomycotina</taxon>
        <taxon>Agaricomycetes</taxon>
        <taxon>Hymenochaetales</taxon>
        <taxon>Schizoporaceae</taxon>
        <taxon>Schizopora</taxon>
    </lineage>
</organism>
<dbReference type="InParanoid" id="A0A0H2R7P3"/>
<feature type="domain" description="DUF6589" evidence="1">
    <location>
        <begin position="273"/>
        <end position="594"/>
    </location>
</feature>
<dbReference type="Proteomes" id="UP000053477">
    <property type="component" value="Unassembled WGS sequence"/>
</dbReference>
<dbReference type="EMBL" id="KQ086303">
    <property type="protein sequence ID" value="KLO05473.1"/>
    <property type="molecule type" value="Genomic_DNA"/>
</dbReference>
<dbReference type="AlphaFoldDB" id="A0A0H2R7P3"/>
<dbReference type="InterPro" id="IPR046496">
    <property type="entry name" value="DUF6589"/>
</dbReference>
<dbReference type="STRING" id="27342.A0A0H2R7P3"/>
<accession>A0A0H2R7P3</accession>
<protein>
    <recommendedName>
        <fullName evidence="1">DUF6589 domain-containing protein</fullName>
    </recommendedName>
</protein>
<evidence type="ECO:0000313" key="2">
    <source>
        <dbReference type="EMBL" id="KLO05473.1"/>
    </source>
</evidence>
<evidence type="ECO:0000313" key="3">
    <source>
        <dbReference type="Proteomes" id="UP000053477"/>
    </source>
</evidence>
<reference evidence="2 3" key="1">
    <citation type="submission" date="2015-04" db="EMBL/GenBank/DDBJ databases">
        <title>Complete genome sequence of Schizopora paradoxa KUC8140, a cosmopolitan wood degrader in East Asia.</title>
        <authorList>
            <consortium name="DOE Joint Genome Institute"/>
            <person name="Min B."/>
            <person name="Park H."/>
            <person name="Jang Y."/>
            <person name="Kim J.-J."/>
            <person name="Kim K.H."/>
            <person name="Pangilinan J."/>
            <person name="Lipzen A."/>
            <person name="Riley R."/>
            <person name="Grigoriev I.V."/>
            <person name="Spatafora J.W."/>
            <person name="Choi I.-G."/>
        </authorList>
    </citation>
    <scope>NUCLEOTIDE SEQUENCE [LARGE SCALE GENOMIC DNA]</scope>
    <source>
        <strain evidence="2 3">KUC8140</strain>
    </source>
</reference>